<proteinExistence type="predicted"/>
<reference evidence="2 3" key="2">
    <citation type="journal article" date="2015" name="Eukaryot. Cell">
        <title>Asexual propagation of a virulent clone complex in a human and feline outbreak of sporotrichosis.</title>
        <authorList>
            <person name="Teixeira Mde M."/>
            <person name="Rodrigues A.M."/>
            <person name="Tsui C.K."/>
            <person name="de Almeida L.G."/>
            <person name="Van Diepeningen A.D."/>
            <person name="van den Ende B.G."/>
            <person name="Fernandes G.F."/>
            <person name="Kano R."/>
            <person name="Hamelin R.C."/>
            <person name="Lopes-Bezerra L.M."/>
            <person name="Vasconcelos A.T."/>
            <person name="de Hoog S."/>
            <person name="de Camargo Z.P."/>
            <person name="Felipe M.S."/>
        </authorList>
    </citation>
    <scope>NUCLEOTIDE SEQUENCE [LARGE SCALE GENOMIC DNA]</scope>
    <source>
        <strain evidence="2 3">1099-18</strain>
    </source>
</reference>
<evidence type="ECO:0000313" key="2">
    <source>
        <dbReference type="EMBL" id="KJR85777.1"/>
    </source>
</evidence>
<sequence length="122" mass="12978">MARIASSLHRTSDSRGVWSLSTGRSGGPGPLDGDRLSGRRKTAVTSHGRTDDHWARRSRRTTTTSSQSSSATSNVLDPATSAVRLVIVDTWQPRGRVRSSQRSAQCGQTKSPSQAGASAGMR</sequence>
<name>A0A0F2M807_SPOSC</name>
<dbReference type="Proteomes" id="UP000033710">
    <property type="component" value="Unassembled WGS sequence"/>
</dbReference>
<dbReference type="RefSeq" id="XP_016588453.1">
    <property type="nucleotide sequence ID" value="XM_016736606.1"/>
</dbReference>
<dbReference type="GeneID" id="27671883"/>
<feature type="compositionally biased region" description="Polar residues" evidence="1">
    <location>
        <begin position="98"/>
        <end position="116"/>
    </location>
</feature>
<dbReference type="AlphaFoldDB" id="A0A0F2M807"/>
<dbReference type="VEuPathDB" id="FungiDB:SPSK_10045"/>
<dbReference type="EMBL" id="AXCR01000007">
    <property type="protein sequence ID" value="KJR85777.1"/>
    <property type="molecule type" value="Genomic_DNA"/>
</dbReference>
<accession>A0A0F2M807</accession>
<feature type="region of interest" description="Disordered" evidence="1">
    <location>
        <begin position="1"/>
        <end position="79"/>
    </location>
</feature>
<evidence type="ECO:0000313" key="3">
    <source>
        <dbReference type="Proteomes" id="UP000033710"/>
    </source>
</evidence>
<organism evidence="2 3">
    <name type="scientific">Sporothrix schenckii 1099-18</name>
    <dbReference type="NCBI Taxonomy" id="1397361"/>
    <lineage>
        <taxon>Eukaryota</taxon>
        <taxon>Fungi</taxon>
        <taxon>Dikarya</taxon>
        <taxon>Ascomycota</taxon>
        <taxon>Pezizomycotina</taxon>
        <taxon>Sordariomycetes</taxon>
        <taxon>Sordariomycetidae</taxon>
        <taxon>Ophiostomatales</taxon>
        <taxon>Ophiostomataceae</taxon>
        <taxon>Sporothrix</taxon>
    </lineage>
</organism>
<gene>
    <name evidence="2" type="ORF">SPSK_10045</name>
</gene>
<comment type="caution">
    <text evidence="2">The sequence shown here is derived from an EMBL/GenBank/DDBJ whole genome shotgun (WGS) entry which is preliminary data.</text>
</comment>
<feature type="compositionally biased region" description="Low complexity" evidence="1">
    <location>
        <begin position="61"/>
        <end position="73"/>
    </location>
</feature>
<protein>
    <submittedName>
        <fullName evidence="2">Uncharacterized protein</fullName>
    </submittedName>
</protein>
<dbReference type="KEGG" id="ssck:SPSK_10045"/>
<evidence type="ECO:0000256" key="1">
    <source>
        <dbReference type="SAM" id="MobiDB-lite"/>
    </source>
</evidence>
<reference evidence="2 3" key="1">
    <citation type="journal article" date="2014" name="BMC Genomics">
        <title>Comparative genomics of the major fungal agents of human and animal Sporotrichosis: Sporothrix schenckii and Sporothrix brasiliensis.</title>
        <authorList>
            <person name="Teixeira M.M."/>
            <person name="de Almeida L.G."/>
            <person name="Kubitschek-Barreira P."/>
            <person name="Alves F.L."/>
            <person name="Kioshima E.S."/>
            <person name="Abadio A.K."/>
            <person name="Fernandes L."/>
            <person name="Derengowski L.S."/>
            <person name="Ferreira K.S."/>
            <person name="Souza R.C."/>
            <person name="Ruiz J.C."/>
            <person name="de Andrade N.C."/>
            <person name="Paes H.C."/>
            <person name="Nicola A.M."/>
            <person name="Albuquerque P."/>
            <person name="Gerber A.L."/>
            <person name="Martins V.P."/>
            <person name="Peconick L.D."/>
            <person name="Neto A.V."/>
            <person name="Chaucanez C.B."/>
            <person name="Silva P.A."/>
            <person name="Cunha O.L."/>
            <person name="de Oliveira F.F."/>
            <person name="dos Santos T.C."/>
            <person name="Barros A.L."/>
            <person name="Soares M.A."/>
            <person name="de Oliveira L.M."/>
            <person name="Marini M.M."/>
            <person name="Villalobos-Duno H."/>
            <person name="Cunha M.M."/>
            <person name="de Hoog S."/>
            <person name="da Silveira J.F."/>
            <person name="Henrissat B."/>
            <person name="Nino-Vega G.A."/>
            <person name="Cisalpino P.S."/>
            <person name="Mora-Montes H.M."/>
            <person name="Almeida S.R."/>
            <person name="Stajich J.E."/>
            <person name="Lopes-Bezerra L.M."/>
            <person name="Vasconcelos A.T."/>
            <person name="Felipe M.S."/>
        </authorList>
    </citation>
    <scope>NUCLEOTIDE SEQUENCE [LARGE SCALE GENOMIC DNA]</scope>
    <source>
        <strain evidence="2 3">1099-18</strain>
    </source>
</reference>
<feature type="region of interest" description="Disordered" evidence="1">
    <location>
        <begin position="91"/>
        <end position="122"/>
    </location>
</feature>